<gene>
    <name evidence="2" type="ORF">SOCE836_104070</name>
</gene>
<dbReference type="Proteomes" id="UP000295497">
    <property type="component" value="Chromosome"/>
</dbReference>
<reference evidence="2 3" key="1">
    <citation type="submission" date="2015-09" db="EMBL/GenBank/DDBJ databases">
        <title>Sorangium comparison.</title>
        <authorList>
            <person name="Zaburannyi N."/>
            <person name="Bunk B."/>
            <person name="Overmann J."/>
            <person name="Mueller R."/>
        </authorList>
    </citation>
    <scope>NUCLEOTIDE SEQUENCE [LARGE SCALE GENOMIC DNA]</scope>
    <source>
        <strain evidence="2 3">So ce836</strain>
    </source>
</reference>
<evidence type="ECO:0000313" key="3">
    <source>
        <dbReference type="Proteomes" id="UP000295497"/>
    </source>
</evidence>
<feature type="region of interest" description="Disordered" evidence="1">
    <location>
        <begin position="99"/>
        <end position="178"/>
    </location>
</feature>
<dbReference type="RefSeq" id="WP_129580655.1">
    <property type="nucleotide sequence ID" value="NZ_CP012672.1"/>
</dbReference>
<evidence type="ECO:0000256" key="1">
    <source>
        <dbReference type="SAM" id="MobiDB-lite"/>
    </source>
</evidence>
<sequence>MTDPKRLGEEETTEFERALLRSWKRESPPASARARALAIAGLAAGTSAAPGAHAAPAPKAAAGKLLSLAKWSLGAAVGVGLVGAGVALLRPSAPSSAAATSSELPVTLAPPTAGEPPAVSAPPVAPAPAPSGPVTRAPIPVQASAPPGPAPAAAASPPRPKSAAPRLRSAPVASTEALGEQVARSAPVASTEALGEQVARSAPVASTDALGEQVAMIDRARDALGAGDAAGCLSALDAYDRRFPRSAMGEEATVLRIEALIRLGDRARAADLGQRFLASRPTSPHAAGVRALLGATTEP</sequence>
<feature type="compositionally biased region" description="Low complexity" evidence="1">
    <location>
        <begin position="151"/>
        <end position="171"/>
    </location>
</feature>
<feature type="compositionally biased region" description="Pro residues" evidence="1">
    <location>
        <begin position="119"/>
        <end position="131"/>
    </location>
</feature>
<evidence type="ECO:0008006" key="4">
    <source>
        <dbReference type="Google" id="ProtNLM"/>
    </source>
</evidence>
<dbReference type="InterPro" id="IPR011990">
    <property type="entry name" value="TPR-like_helical_dom_sf"/>
</dbReference>
<organism evidence="2 3">
    <name type="scientific">Sorangium cellulosum</name>
    <name type="common">Polyangium cellulosum</name>
    <dbReference type="NCBI Taxonomy" id="56"/>
    <lineage>
        <taxon>Bacteria</taxon>
        <taxon>Pseudomonadati</taxon>
        <taxon>Myxococcota</taxon>
        <taxon>Polyangia</taxon>
        <taxon>Polyangiales</taxon>
        <taxon>Polyangiaceae</taxon>
        <taxon>Sorangium</taxon>
    </lineage>
</organism>
<evidence type="ECO:0000313" key="2">
    <source>
        <dbReference type="EMBL" id="AUX38167.1"/>
    </source>
</evidence>
<dbReference type="EMBL" id="CP012672">
    <property type="protein sequence ID" value="AUX38167.1"/>
    <property type="molecule type" value="Genomic_DNA"/>
</dbReference>
<proteinExistence type="predicted"/>
<dbReference type="Gene3D" id="1.25.40.10">
    <property type="entry name" value="Tetratricopeptide repeat domain"/>
    <property type="match status" value="1"/>
</dbReference>
<protein>
    <recommendedName>
        <fullName evidence="4">Outer membrane lipoprotein BamD-like domain-containing protein</fullName>
    </recommendedName>
</protein>
<dbReference type="AlphaFoldDB" id="A0A4P2R4Y8"/>
<name>A0A4P2R4Y8_SORCE</name>
<accession>A0A4P2R4Y8</accession>